<comment type="similarity">
    <text evidence="2">Belongs to the RimK family. LysX subfamily.</text>
</comment>
<dbReference type="SUPFAM" id="SSF52440">
    <property type="entry name" value="PreATP-grasp domain"/>
    <property type="match status" value="1"/>
</dbReference>
<dbReference type="GO" id="GO:0005524">
    <property type="term" value="F:ATP binding"/>
    <property type="evidence" value="ECO:0007669"/>
    <property type="project" value="UniProtKB-UniRule"/>
</dbReference>
<evidence type="ECO:0000256" key="4">
    <source>
        <dbReference type="ARBA" id="ARBA00022605"/>
    </source>
</evidence>
<dbReference type="PATRIC" id="fig|1706437.3.peg.1231"/>
<keyword evidence="4" id="KW-0028">Amino-acid biosynthesis</keyword>
<dbReference type="PATRIC" id="fig|1706438.3.peg.1211"/>
<dbReference type="GO" id="GO:0005737">
    <property type="term" value="C:cytoplasm"/>
    <property type="evidence" value="ECO:0007669"/>
    <property type="project" value="TreeGrafter"/>
</dbReference>
<dbReference type="InterPro" id="IPR054562">
    <property type="entry name" value="LysX/ArgX_preATP_grasp"/>
</dbReference>
<dbReference type="InterPro" id="IPR004666">
    <property type="entry name" value="Rp_bS6_RimK/Lys_biosynth_LsyX"/>
</dbReference>
<name>A0A150IR61_9EURY</name>
<evidence type="ECO:0000313" key="15">
    <source>
        <dbReference type="Proteomes" id="UP000091929"/>
    </source>
</evidence>
<dbReference type="InterPro" id="IPR011761">
    <property type="entry name" value="ATP-grasp"/>
</dbReference>
<dbReference type="Gene3D" id="3.30.470.20">
    <property type="entry name" value="ATP-grasp fold, B domain"/>
    <property type="match status" value="1"/>
</dbReference>
<dbReference type="GO" id="GO:0009085">
    <property type="term" value="P:lysine biosynthetic process"/>
    <property type="evidence" value="ECO:0007669"/>
    <property type="project" value="InterPro"/>
</dbReference>
<dbReference type="AlphaFoldDB" id="A0A150IR61"/>
<feature type="domain" description="ATP-grasp" evidence="11">
    <location>
        <begin position="92"/>
        <end position="275"/>
    </location>
</feature>
<dbReference type="GO" id="GO:0018169">
    <property type="term" value="F:ribosomal S6-glutamic acid ligase activity"/>
    <property type="evidence" value="ECO:0007669"/>
    <property type="project" value="TreeGrafter"/>
</dbReference>
<accession>A0A150IKU5</accession>
<dbReference type="Proteomes" id="UP000091929">
    <property type="component" value="Unassembled WGS sequence"/>
</dbReference>
<evidence type="ECO:0000313" key="14">
    <source>
        <dbReference type="EMBL" id="KYC49875.1"/>
    </source>
</evidence>
<evidence type="ECO:0000313" key="12">
    <source>
        <dbReference type="EMBL" id="KYC45415.1"/>
    </source>
</evidence>
<evidence type="ECO:0000313" key="16">
    <source>
        <dbReference type="Proteomes" id="UP000092401"/>
    </source>
</evidence>
<dbReference type="InterPro" id="IPR013815">
    <property type="entry name" value="ATP_grasp_subdomain_1"/>
</dbReference>
<evidence type="ECO:0000313" key="13">
    <source>
        <dbReference type="EMBL" id="KYC47382.1"/>
    </source>
</evidence>
<reference evidence="15 16" key="1">
    <citation type="journal article" date="2016" name="ISME J.">
        <title>Chasing the elusive Euryarchaeota class WSA2: genomes reveal a uniquely fastidious methyl-reducing methanogen.</title>
        <authorList>
            <person name="Nobu M.K."/>
            <person name="Narihiro T."/>
            <person name="Kuroda K."/>
            <person name="Mei R."/>
            <person name="Liu W.T."/>
        </authorList>
    </citation>
    <scope>NUCLEOTIDE SEQUENCE [LARGE SCALE GENOMIC DNA]</scope>
    <source>
        <strain evidence="12">B03fssc0709_Meth_Bin005</strain>
        <strain evidence="13">B15fssc0709_Meth_Bin003</strain>
        <strain evidence="14">BMIXfssc0709_Meth_Bin006</strain>
    </source>
</reference>
<evidence type="ECO:0000256" key="1">
    <source>
        <dbReference type="ARBA" id="ARBA00001946"/>
    </source>
</evidence>
<dbReference type="GO" id="GO:0009432">
    <property type="term" value="P:SOS response"/>
    <property type="evidence" value="ECO:0007669"/>
    <property type="project" value="TreeGrafter"/>
</dbReference>
<dbReference type="PROSITE" id="PS50975">
    <property type="entry name" value="ATP_GRASP"/>
    <property type="match status" value="1"/>
</dbReference>
<gene>
    <name evidence="13" type="primary">lysX</name>
    <name evidence="12" type="ORF">APG10_00860</name>
    <name evidence="13" type="ORF">APG11_01221</name>
    <name evidence="14" type="ORF">APG12_01201</name>
</gene>
<evidence type="ECO:0000256" key="3">
    <source>
        <dbReference type="ARBA" id="ARBA00022598"/>
    </source>
</evidence>
<comment type="caution">
    <text evidence="13">The sequence shown here is derived from an EMBL/GenBank/DDBJ whole genome shotgun (WGS) entry which is preliminary data.</text>
</comment>
<keyword evidence="7 10" id="KW-0067">ATP-binding</keyword>
<dbReference type="Gene3D" id="3.30.1490.20">
    <property type="entry name" value="ATP-grasp fold, A domain"/>
    <property type="match status" value="1"/>
</dbReference>
<dbReference type="SUPFAM" id="SSF56059">
    <property type="entry name" value="Glutathione synthetase ATP-binding domain-like"/>
    <property type="match status" value="1"/>
</dbReference>
<evidence type="ECO:0000256" key="10">
    <source>
        <dbReference type="PROSITE-ProRule" id="PRU00409"/>
    </source>
</evidence>
<dbReference type="PANTHER" id="PTHR21621">
    <property type="entry name" value="RIBOSOMAL PROTEIN S6 MODIFICATION PROTEIN"/>
    <property type="match status" value="1"/>
</dbReference>
<dbReference type="InterPro" id="IPR016185">
    <property type="entry name" value="PreATP-grasp_dom_sf"/>
</dbReference>
<protein>
    <submittedName>
        <fullName evidence="13">Alpha-aminoadipate--LysW ligase LysX</fullName>
        <ecNumber evidence="13">6.3.2.-</ecNumber>
    </submittedName>
</protein>
<dbReference type="EMBL" id="LNJC01000024">
    <property type="protein sequence ID" value="KYC49875.1"/>
    <property type="molecule type" value="Genomic_DNA"/>
</dbReference>
<organism evidence="13 15">
    <name type="scientific">Candidatus Methanofastidiosum methylothiophilum</name>
    <dbReference type="NCBI Taxonomy" id="1705564"/>
    <lineage>
        <taxon>Archaea</taxon>
        <taxon>Methanobacteriati</taxon>
        <taxon>Methanobacteriota</taxon>
        <taxon>Stenosarchaea group</taxon>
        <taxon>Candidatus Methanofastidiosia</taxon>
        <taxon>Candidatus Methanofastidiosales</taxon>
        <taxon>Candidatus Methanofastidiosaceae</taxon>
        <taxon>Candidatus Methanofastidiosum</taxon>
    </lineage>
</organism>
<keyword evidence="5" id="KW-0479">Metal-binding</keyword>
<dbReference type="FunFam" id="3.30.470.20:FF:000058">
    <property type="entry name" value="Alpha-aminoadipate--LysW ligase LysX protein"/>
    <property type="match status" value="1"/>
</dbReference>
<dbReference type="EMBL" id="LNGE01000019">
    <property type="protein sequence ID" value="KYC45415.1"/>
    <property type="molecule type" value="Genomic_DNA"/>
</dbReference>
<evidence type="ECO:0000256" key="5">
    <source>
        <dbReference type="ARBA" id="ARBA00022723"/>
    </source>
</evidence>
<dbReference type="Pfam" id="PF22626">
    <property type="entry name" value="LysX_preATP_grasp"/>
    <property type="match status" value="1"/>
</dbReference>
<evidence type="ECO:0000256" key="7">
    <source>
        <dbReference type="ARBA" id="ARBA00022840"/>
    </source>
</evidence>
<keyword evidence="6 10" id="KW-0547">Nucleotide-binding</keyword>
<evidence type="ECO:0000256" key="8">
    <source>
        <dbReference type="ARBA" id="ARBA00022842"/>
    </source>
</evidence>
<dbReference type="PATRIC" id="fig|1706436.3.peg.871"/>
<accession>A0A150IR61</accession>
<sequence>MKIGMLYSRVRLDEKFLLEEFRNRGIDVERMDTRCAVFNITEFEKMDYDVVLEREISHLKALYSLKVLNEMGVKTVNTYDTANTCGDKVLTTLALTKHKVPSPVTYIAFTPEEALEAIEKIGYPAVLKPATGSWGRLLSKVNDKETAESILEHKVILGSYHHSVFYIQEYIKKPERDIRAFVVGDEVIGAIYRSSPHWITNTARGGVASNCPLTDEISEICLKAAQAVGGGVVAIDLLEDRGKLLVNEVNYTMEFKNSIAPTGVNIPGKVVDYVIEVAKR</sequence>
<evidence type="ECO:0000256" key="6">
    <source>
        <dbReference type="ARBA" id="ARBA00022741"/>
    </source>
</evidence>
<proteinExistence type="inferred from homology"/>
<dbReference type="InterPro" id="IPR013651">
    <property type="entry name" value="ATP-grasp_RimK-type"/>
</dbReference>
<dbReference type="EMBL" id="LNGF01000025">
    <property type="protein sequence ID" value="KYC47382.1"/>
    <property type="molecule type" value="Genomic_DNA"/>
</dbReference>
<dbReference type="NCBIfam" id="TIGR00768">
    <property type="entry name" value="rimK_fam"/>
    <property type="match status" value="1"/>
</dbReference>
<dbReference type="Proteomes" id="UP000092403">
    <property type="component" value="Unassembled WGS sequence"/>
</dbReference>
<dbReference type="Proteomes" id="UP000092401">
    <property type="component" value="Unassembled WGS sequence"/>
</dbReference>
<accession>A0A150IYB3</accession>
<dbReference type="EC" id="6.3.2.-" evidence="13"/>
<dbReference type="NCBIfam" id="TIGR02144">
    <property type="entry name" value="LysX_arch"/>
    <property type="match status" value="1"/>
</dbReference>
<comment type="cofactor">
    <cofactor evidence="1">
        <name>Mg(2+)</name>
        <dbReference type="ChEBI" id="CHEBI:18420"/>
    </cofactor>
</comment>
<keyword evidence="8" id="KW-0460">Magnesium</keyword>
<dbReference type="GO" id="GO:0046872">
    <property type="term" value="F:metal ion binding"/>
    <property type="evidence" value="ECO:0007669"/>
    <property type="project" value="UniProtKB-KW"/>
</dbReference>
<keyword evidence="3 13" id="KW-0436">Ligase</keyword>
<dbReference type="Gene3D" id="3.40.50.20">
    <property type="match status" value="1"/>
</dbReference>
<evidence type="ECO:0000256" key="2">
    <source>
        <dbReference type="ARBA" id="ARBA00006239"/>
    </source>
</evidence>
<evidence type="ECO:0000259" key="11">
    <source>
        <dbReference type="PROSITE" id="PS50975"/>
    </source>
</evidence>
<comment type="pathway">
    <text evidence="9">Amino-acid biosynthesis.</text>
</comment>
<dbReference type="InterPro" id="IPR011870">
    <property type="entry name" value="LysX_arch"/>
</dbReference>
<dbReference type="PANTHER" id="PTHR21621:SF0">
    <property type="entry name" value="BETA-CITRYLGLUTAMATE SYNTHASE B-RELATED"/>
    <property type="match status" value="1"/>
</dbReference>
<dbReference type="FunFam" id="3.30.1490.20:FF:000025">
    <property type="entry name" value="Alpha-aminoadipate--LysW ligase LysX protein"/>
    <property type="match status" value="1"/>
</dbReference>
<evidence type="ECO:0000256" key="9">
    <source>
        <dbReference type="ARBA" id="ARBA00029440"/>
    </source>
</evidence>
<dbReference type="Pfam" id="PF08443">
    <property type="entry name" value="RimK"/>
    <property type="match status" value="1"/>
</dbReference>